<name>B1XUE0_POLNS</name>
<dbReference type="InterPro" id="IPR029055">
    <property type="entry name" value="Ntn_hydrolases_N"/>
</dbReference>
<dbReference type="PANTHER" id="PTHR43881:SF1">
    <property type="entry name" value="GAMMA-GLUTAMYLTRANSPEPTIDASE (AFU_ORTHOLOGUE AFUA_4G13580)"/>
    <property type="match status" value="1"/>
</dbReference>
<dbReference type="PANTHER" id="PTHR43881">
    <property type="entry name" value="GAMMA-GLUTAMYLTRANSPEPTIDASE (AFU_ORTHOLOGUE AFUA_4G13580)"/>
    <property type="match status" value="1"/>
</dbReference>
<dbReference type="Pfam" id="PF01019">
    <property type="entry name" value="G_glu_transpept"/>
    <property type="match status" value="1"/>
</dbReference>
<dbReference type="InterPro" id="IPR043137">
    <property type="entry name" value="GGT_ssub_C"/>
</dbReference>
<dbReference type="InterPro" id="IPR052896">
    <property type="entry name" value="GGT-like_enzyme"/>
</dbReference>
<dbReference type="EMBL" id="CP001010">
    <property type="protein sequence ID" value="ACB43967.1"/>
    <property type="molecule type" value="Genomic_DNA"/>
</dbReference>
<proteinExistence type="predicted"/>
<dbReference type="SUPFAM" id="SSF56235">
    <property type="entry name" value="N-terminal nucleophile aminohydrolases (Ntn hydrolases)"/>
    <property type="match status" value="1"/>
</dbReference>
<accession>B1XUE0</accession>
<evidence type="ECO:0000313" key="1">
    <source>
        <dbReference type="EMBL" id="ACB43967.1"/>
    </source>
</evidence>
<dbReference type="KEGG" id="pne:Pnec_0745"/>
<dbReference type="AlphaFoldDB" id="B1XUE0"/>
<reference evidence="1" key="1">
    <citation type="submission" date="2008-03" db="EMBL/GenBank/DDBJ databases">
        <title>Complete sequence of Polynucleobacter necessarius STIR1.</title>
        <authorList>
            <consortium name="US DOE Joint Genome Institute"/>
            <person name="Copeland A."/>
            <person name="Lucas S."/>
            <person name="Lapidus A."/>
            <person name="Barry K."/>
            <person name="Detter J.C."/>
            <person name="Glavina del Rio T."/>
            <person name="Hammon N."/>
            <person name="Israni S."/>
            <person name="Dalin E."/>
            <person name="Tice H."/>
            <person name="Pitluck S."/>
            <person name="Chain P."/>
            <person name="Malfatti S."/>
            <person name="Shin M."/>
            <person name="Vergez L."/>
            <person name="Schmutz J."/>
            <person name="Larimer F."/>
            <person name="Land M."/>
            <person name="Hauser L."/>
            <person name="Kyrpides N."/>
            <person name="Kim E."/>
            <person name="Hahn M."/>
            <person name="Richardson P."/>
        </authorList>
    </citation>
    <scope>NUCLEOTIDE SEQUENCE [LARGE SCALE GENOMIC DNA]</scope>
    <source>
        <strain evidence="1">STIR1</strain>
    </source>
</reference>
<sequence length="237" mass="25208">MAFADVYAYVSDACSMQMPVSSLLNRDYLASRAAMIDHNKAGSYGAGDPHSGGTVYLCAADASGMMISYIQSNFKGFGSGVVAPGGIAFHNRGMSFRLEDGHPNQVAPGKRPFHTILPAFPTKGGKPTMAFGVMGGNMQPQGHIQFVMRFVDEYLNPQACSDAPRWRIDDLGKLTVEASMPAIVVEDLNLGHEVTVQPANSLDFGSAQAIAKLLSEDVDSAYIAGSDHRRDGLAAGF</sequence>
<dbReference type="HOGENOM" id="CLU_014813_3_0_4"/>
<gene>
    <name evidence="1" type="ordered locus">Pnec_0745</name>
</gene>
<organism evidence="1">
    <name type="scientific">Polynucleobacter necessarius subsp. necessarius (strain STIR1)</name>
    <dbReference type="NCBI Taxonomy" id="452638"/>
    <lineage>
        <taxon>Bacteria</taxon>
        <taxon>Pseudomonadati</taxon>
        <taxon>Pseudomonadota</taxon>
        <taxon>Betaproteobacteria</taxon>
        <taxon>Burkholderiales</taxon>
        <taxon>Burkholderiaceae</taxon>
        <taxon>Polynucleobacter</taxon>
    </lineage>
</organism>
<protein>
    <submittedName>
        <fullName evidence="1">Gamma-glutamyltranspeptidase</fullName>
    </submittedName>
</protein>
<dbReference type="Gene3D" id="3.60.20.40">
    <property type="match status" value="1"/>
</dbReference>
<dbReference type="STRING" id="452638.Pnec_0745"/>
<dbReference type="eggNOG" id="COG0405">
    <property type="taxonomic scope" value="Bacteria"/>
</dbReference>